<comment type="caution">
    <text evidence="2">The sequence shown here is derived from an EMBL/GenBank/DDBJ whole genome shotgun (WGS) entry which is preliminary data.</text>
</comment>
<evidence type="ECO:0000256" key="1">
    <source>
        <dbReference type="SAM" id="SignalP"/>
    </source>
</evidence>
<reference evidence="2 3" key="1">
    <citation type="journal article" date="2018" name="Sci. Rep.">
        <title>Genomic signatures of local adaptation to the degree of environmental predictability in rotifers.</title>
        <authorList>
            <person name="Franch-Gras L."/>
            <person name="Hahn C."/>
            <person name="Garcia-Roger E.M."/>
            <person name="Carmona M.J."/>
            <person name="Serra M."/>
            <person name="Gomez A."/>
        </authorList>
    </citation>
    <scope>NUCLEOTIDE SEQUENCE [LARGE SCALE GENOMIC DNA]</scope>
    <source>
        <strain evidence="2">HYR1</strain>
    </source>
</reference>
<protein>
    <submittedName>
        <fullName evidence="2">Uncharacterized protein</fullName>
    </submittedName>
</protein>
<dbReference type="Proteomes" id="UP000276133">
    <property type="component" value="Unassembled WGS sequence"/>
</dbReference>
<dbReference type="AlphaFoldDB" id="A0A3M7PZD2"/>
<keyword evidence="1" id="KW-0732">Signal</keyword>
<dbReference type="EMBL" id="REGN01008162">
    <property type="protein sequence ID" value="RNA04304.1"/>
    <property type="molecule type" value="Genomic_DNA"/>
</dbReference>
<feature type="signal peptide" evidence="1">
    <location>
        <begin position="1"/>
        <end position="18"/>
    </location>
</feature>
<proteinExistence type="predicted"/>
<feature type="chain" id="PRO_5017937371" evidence="1">
    <location>
        <begin position="19"/>
        <end position="78"/>
    </location>
</feature>
<evidence type="ECO:0000313" key="2">
    <source>
        <dbReference type="EMBL" id="RNA04304.1"/>
    </source>
</evidence>
<sequence length="78" mass="8989">MKTNLIILILIILSVSRAEINRPVFKKIPGVHILEEKWIEVDPSQIPKDQPLISFQNILLIETGYSSNPNLNYITKYL</sequence>
<accession>A0A3M7PZD2</accession>
<gene>
    <name evidence="2" type="ORF">BpHYR1_021407</name>
</gene>
<organism evidence="2 3">
    <name type="scientific">Brachionus plicatilis</name>
    <name type="common">Marine rotifer</name>
    <name type="synonym">Brachionus muelleri</name>
    <dbReference type="NCBI Taxonomy" id="10195"/>
    <lineage>
        <taxon>Eukaryota</taxon>
        <taxon>Metazoa</taxon>
        <taxon>Spiralia</taxon>
        <taxon>Gnathifera</taxon>
        <taxon>Rotifera</taxon>
        <taxon>Eurotatoria</taxon>
        <taxon>Monogononta</taxon>
        <taxon>Pseudotrocha</taxon>
        <taxon>Ploima</taxon>
        <taxon>Brachionidae</taxon>
        <taxon>Brachionus</taxon>
    </lineage>
</organism>
<name>A0A3M7PZD2_BRAPC</name>
<keyword evidence="3" id="KW-1185">Reference proteome</keyword>
<evidence type="ECO:0000313" key="3">
    <source>
        <dbReference type="Proteomes" id="UP000276133"/>
    </source>
</evidence>